<feature type="domain" description="TIR" evidence="4">
    <location>
        <begin position="191"/>
        <end position="321"/>
    </location>
</feature>
<dbReference type="GO" id="GO:0007165">
    <property type="term" value="P:signal transduction"/>
    <property type="evidence" value="ECO:0007669"/>
    <property type="project" value="InterPro"/>
</dbReference>
<organism evidence="5 6">
    <name type="scientific">Lingula anatina</name>
    <name type="common">Brachiopod</name>
    <name type="synonym">Lingula unguis</name>
    <dbReference type="NCBI Taxonomy" id="7574"/>
    <lineage>
        <taxon>Eukaryota</taxon>
        <taxon>Metazoa</taxon>
        <taxon>Spiralia</taxon>
        <taxon>Lophotrochozoa</taxon>
        <taxon>Brachiopoda</taxon>
        <taxon>Linguliformea</taxon>
        <taxon>Lingulata</taxon>
        <taxon>Lingulida</taxon>
        <taxon>Linguloidea</taxon>
        <taxon>Lingulidae</taxon>
        <taxon>Lingula</taxon>
    </lineage>
</organism>
<dbReference type="PANTHER" id="PTHR24201:SF15">
    <property type="entry name" value="ANKYRIN REPEAT DOMAIN-CONTAINING PROTEIN 66"/>
    <property type="match status" value="1"/>
</dbReference>
<dbReference type="OrthoDB" id="6160824at2759"/>
<protein>
    <submittedName>
        <fullName evidence="6">Uncharacterized protein LOC106150617</fullName>
    </submittedName>
</protein>
<dbReference type="RefSeq" id="XP_023933462.1">
    <property type="nucleotide sequence ID" value="XM_024077694.1"/>
</dbReference>
<proteinExistence type="predicted"/>
<dbReference type="AlphaFoldDB" id="A0A2R2MTW3"/>
<dbReference type="InterPro" id="IPR035897">
    <property type="entry name" value="Toll_tir_struct_dom_sf"/>
</dbReference>
<dbReference type="SUPFAM" id="SSF52200">
    <property type="entry name" value="Toll/Interleukin receptor TIR domain"/>
    <property type="match status" value="1"/>
</dbReference>
<feature type="repeat" description="ANK" evidence="3">
    <location>
        <begin position="1"/>
        <end position="32"/>
    </location>
</feature>
<dbReference type="Proteomes" id="UP000085678">
    <property type="component" value="Unplaced"/>
</dbReference>
<sequence length="352" mass="40398">MRTPLHFAASGGHTQCVQFLLQHGADTSVQDKEKKTPKMLAEEKECTAVVELLRRFEIHDIQMYIQTRTLEYLAEILDPEEYRIFTLTNLVPNFPDLFQFGKIQGVKDWIAKNNYTTIKDIREGLLDANLPRLSRAAVQYYAEVVENISNKSPDGFEALCRTLTTAKYMYMCTPSSTTRGLKGKSVPLDQYRQDTFIAYAEEDEPTIGAVVRELKKLEIQCWFAEEDLIPGKYVNDETVKAISTSRFSILFLSKSFIQSRGCKYVMENIIENAKEKEHGVIPVVMNISPEEFPEGLRNWEPLFFDDEELIPKIVATIKGSRDIPTYGQLRDENEALRDEVRRLTAKLCLQSQ</sequence>
<dbReference type="Pfam" id="PF12796">
    <property type="entry name" value="Ank_2"/>
    <property type="match status" value="1"/>
</dbReference>
<evidence type="ECO:0000259" key="4">
    <source>
        <dbReference type="PROSITE" id="PS50104"/>
    </source>
</evidence>
<dbReference type="PROSITE" id="PS50297">
    <property type="entry name" value="ANK_REP_REGION"/>
    <property type="match status" value="1"/>
</dbReference>
<dbReference type="Pfam" id="PF13676">
    <property type="entry name" value="TIR_2"/>
    <property type="match status" value="1"/>
</dbReference>
<evidence type="ECO:0000256" key="1">
    <source>
        <dbReference type="ARBA" id="ARBA00022737"/>
    </source>
</evidence>
<dbReference type="InParanoid" id="A0A2R2MTW3"/>
<dbReference type="Gene3D" id="1.25.40.20">
    <property type="entry name" value="Ankyrin repeat-containing domain"/>
    <property type="match status" value="1"/>
</dbReference>
<dbReference type="SUPFAM" id="SSF48403">
    <property type="entry name" value="Ankyrin repeat"/>
    <property type="match status" value="1"/>
</dbReference>
<keyword evidence="2 3" id="KW-0040">ANK repeat</keyword>
<dbReference type="InterPro" id="IPR000157">
    <property type="entry name" value="TIR_dom"/>
</dbReference>
<gene>
    <name evidence="6" type="primary">LOC106150617</name>
</gene>
<dbReference type="Gene3D" id="3.40.50.10140">
    <property type="entry name" value="Toll/interleukin-1 receptor homology (TIR) domain"/>
    <property type="match status" value="1"/>
</dbReference>
<evidence type="ECO:0000313" key="6">
    <source>
        <dbReference type="RefSeq" id="XP_023933462.1"/>
    </source>
</evidence>
<dbReference type="KEGG" id="lak:106150617"/>
<evidence type="ECO:0000256" key="2">
    <source>
        <dbReference type="ARBA" id="ARBA00023043"/>
    </source>
</evidence>
<dbReference type="PROSITE" id="PS50104">
    <property type="entry name" value="TIR"/>
    <property type="match status" value="1"/>
</dbReference>
<dbReference type="STRING" id="7574.A0A2R2MTW3"/>
<dbReference type="InterPro" id="IPR002110">
    <property type="entry name" value="Ankyrin_rpt"/>
</dbReference>
<dbReference type="InterPro" id="IPR050776">
    <property type="entry name" value="Ank_Repeat/CDKN_Inhibitor"/>
</dbReference>
<reference evidence="6" key="1">
    <citation type="submission" date="2025-08" db="UniProtKB">
        <authorList>
            <consortium name="RefSeq"/>
        </authorList>
    </citation>
    <scope>IDENTIFICATION</scope>
    <source>
        <tissue evidence="6">Gonads</tissue>
    </source>
</reference>
<dbReference type="PANTHER" id="PTHR24201">
    <property type="entry name" value="ANK_REP_REGION DOMAIN-CONTAINING PROTEIN"/>
    <property type="match status" value="1"/>
</dbReference>
<evidence type="ECO:0000313" key="5">
    <source>
        <dbReference type="Proteomes" id="UP000085678"/>
    </source>
</evidence>
<dbReference type="PRINTS" id="PR01415">
    <property type="entry name" value="ANKYRIN"/>
</dbReference>
<keyword evidence="1" id="KW-0677">Repeat</keyword>
<name>A0A2R2MTW3_LINAN</name>
<evidence type="ECO:0000256" key="3">
    <source>
        <dbReference type="PROSITE-ProRule" id="PRU00023"/>
    </source>
</evidence>
<dbReference type="GeneID" id="106150617"/>
<dbReference type="InterPro" id="IPR036770">
    <property type="entry name" value="Ankyrin_rpt-contain_sf"/>
</dbReference>
<accession>A0A2R2MTW3</accession>
<dbReference type="PROSITE" id="PS50088">
    <property type="entry name" value="ANK_REPEAT"/>
    <property type="match status" value="1"/>
</dbReference>
<keyword evidence="5" id="KW-1185">Reference proteome</keyword>